<evidence type="ECO:0000313" key="3">
    <source>
        <dbReference type="EMBL" id="KAF0694515.1"/>
    </source>
</evidence>
<feature type="domain" description="SWIM-type" evidence="2">
    <location>
        <begin position="82"/>
        <end position="118"/>
    </location>
</feature>
<name>A0A485L1E8_9STRA</name>
<dbReference type="GO" id="GO:0000724">
    <property type="term" value="P:double-strand break repair via homologous recombination"/>
    <property type="evidence" value="ECO:0007669"/>
    <property type="project" value="TreeGrafter"/>
</dbReference>
<evidence type="ECO:0000259" key="2">
    <source>
        <dbReference type="PROSITE" id="PS50966"/>
    </source>
</evidence>
<keyword evidence="1" id="KW-0862">Zinc</keyword>
<dbReference type="PROSITE" id="PS50966">
    <property type="entry name" value="ZF_SWIM"/>
    <property type="match status" value="1"/>
</dbReference>
<dbReference type="EMBL" id="VJMH01005563">
    <property type="protein sequence ID" value="KAF0694515.1"/>
    <property type="molecule type" value="Genomic_DNA"/>
</dbReference>
<gene>
    <name evidence="4" type="primary">Aste57867_14597</name>
    <name evidence="3" type="ORF">As57867_014543</name>
    <name evidence="4" type="ORF">ASTE57867_14597</name>
</gene>
<sequence>MSAAVLRQTLAQVKARGGQFTADDGEILITIYSNDSEMALLQAASDLVERERVTRVEATPSGRTFTRVTSQSRHATSGGPSFYICFPHYCSCATFLETTVHSKSTMCKHMLAALLADATGKLKLEFIPDVQYANMLCPVSKE</sequence>
<dbReference type="PANTHER" id="PTHR28498">
    <property type="entry name" value="ZINC FINGER SWIM DOMAIN-CONTAINING PROTEIN 7"/>
    <property type="match status" value="1"/>
</dbReference>
<dbReference type="GO" id="GO:0008270">
    <property type="term" value="F:zinc ion binding"/>
    <property type="evidence" value="ECO:0007669"/>
    <property type="project" value="UniProtKB-KW"/>
</dbReference>
<keyword evidence="1" id="KW-0863">Zinc-finger</keyword>
<dbReference type="AlphaFoldDB" id="A0A485L1E8"/>
<reference evidence="3" key="2">
    <citation type="submission" date="2019-06" db="EMBL/GenBank/DDBJ databases">
        <title>Genomics analysis of Aphanomyces spp. identifies a new class of oomycete effector associated with host adaptation.</title>
        <authorList>
            <person name="Gaulin E."/>
        </authorList>
    </citation>
    <scope>NUCLEOTIDE SEQUENCE</scope>
    <source>
        <strain evidence="3">CBS 578.67</strain>
    </source>
</reference>
<dbReference type="InterPro" id="IPR007527">
    <property type="entry name" value="Znf_SWIM"/>
</dbReference>
<organism evidence="4 5">
    <name type="scientific">Aphanomyces stellatus</name>
    <dbReference type="NCBI Taxonomy" id="120398"/>
    <lineage>
        <taxon>Eukaryota</taxon>
        <taxon>Sar</taxon>
        <taxon>Stramenopiles</taxon>
        <taxon>Oomycota</taxon>
        <taxon>Saprolegniomycetes</taxon>
        <taxon>Saprolegniales</taxon>
        <taxon>Verrucalvaceae</taxon>
        <taxon>Aphanomyces</taxon>
    </lineage>
</organism>
<dbReference type="Proteomes" id="UP000332933">
    <property type="component" value="Unassembled WGS sequence"/>
</dbReference>
<reference evidence="4 5" key="1">
    <citation type="submission" date="2019-03" db="EMBL/GenBank/DDBJ databases">
        <authorList>
            <person name="Gaulin E."/>
            <person name="Dumas B."/>
        </authorList>
    </citation>
    <scope>NUCLEOTIDE SEQUENCE [LARGE SCALE GENOMIC DNA]</scope>
    <source>
        <strain evidence="4">CBS 568.67</strain>
    </source>
</reference>
<keyword evidence="5" id="KW-1185">Reference proteome</keyword>
<evidence type="ECO:0000256" key="1">
    <source>
        <dbReference type="PROSITE-ProRule" id="PRU00325"/>
    </source>
</evidence>
<dbReference type="PANTHER" id="PTHR28498:SF1">
    <property type="entry name" value="ZINC FINGER SWIM DOMAIN-CONTAINING PROTEIN 7"/>
    <property type="match status" value="1"/>
</dbReference>
<accession>A0A485L1E8</accession>
<keyword evidence="1" id="KW-0479">Metal-binding</keyword>
<protein>
    <submittedName>
        <fullName evidence="4">Aste57867_14597 protein</fullName>
    </submittedName>
</protein>
<dbReference type="GO" id="GO:0097196">
    <property type="term" value="C:Shu complex"/>
    <property type="evidence" value="ECO:0007669"/>
    <property type="project" value="TreeGrafter"/>
</dbReference>
<evidence type="ECO:0000313" key="5">
    <source>
        <dbReference type="Proteomes" id="UP000332933"/>
    </source>
</evidence>
<evidence type="ECO:0000313" key="4">
    <source>
        <dbReference type="EMBL" id="VFT91416.1"/>
    </source>
</evidence>
<dbReference type="OrthoDB" id="337581at2759"/>
<proteinExistence type="predicted"/>
<dbReference type="EMBL" id="CAADRA010005584">
    <property type="protein sequence ID" value="VFT91416.1"/>
    <property type="molecule type" value="Genomic_DNA"/>
</dbReference>